<dbReference type="EMBL" id="NIVC01002624">
    <property type="protein sequence ID" value="PAA56401.1"/>
    <property type="molecule type" value="Genomic_DNA"/>
</dbReference>
<evidence type="ECO:0000256" key="2">
    <source>
        <dbReference type="ARBA" id="ARBA00004443"/>
    </source>
</evidence>
<keyword evidence="6" id="KW-0679">Respiratory chain</keyword>
<dbReference type="AlphaFoldDB" id="A0A267E4C2"/>
<evidence type="ECO:0000256" key="7">
    <source>
        <dbReference type="ARBA" id="ARBA00022792"/>
    </source>
</evidence>
<accession>A0A267E4C2</accession>
<name>A0A267E4C2_9PLAT</name>
<keyword evidence="5" id="KW-0813">Transport</keyword>
<comment type="subcellular location">
    <subcellularLocation>
        <location evidence="2">Mitochondrion inner membrane</location>
        <topology evidence="2">Peripheral membrane protein</topology>
        <orientation evidence="2">Matrix side</orientation>
    </subcellularLocation>
</comment>
<evidence type="ECO:0000256" key="1">
    <source>
        <dbReference type="ARBA" id="ARBA00003195"/>
    </source>
</evidence>
<evidence type="ECO:0000256" key="6">
    <source>
        <dbReference type="ARBA" id="ARBA00022660"/>
    </source>
</evidence>
<comment type="function">
    <text evidence="1">Accessory subunit of the mitochondrial membrane respiratory chain NADH dehydrogenase (Complex I), that is believed not to be involved in catalysis. Complex I functions in the transfer of electrons from NADH to the respiratory chain. The immediate electron acceptor for the enzyme is believed to be ubiquinone.</text>
</comment>
<keyword evidence="13" id="KW-1015">Disulfide bond</keyword>
<keyword evidence="7" id="KW-0999">Mitochondrion inner membrane</keyword>
<organism evidence="15 17">
    <name type="scientific">Macrostomum lignano</name>
    <dbReference type="NCBI Taxonomy" id="282301"/>
    <lineage>
        <taxon>Eukaryota</taxon>
        <taxon>Metazoa</taxon>
        <taxon>Spiralia</taxon>
        <taxon>Lophotrochozoa</taxon>
        <taxon>Platyhelminthes</taxon>
        <taxon>Rhabditophora</taxon>
        <taxon>Macrostomorpha</taxon>
        <taxon>Macrostomida</taxon>
        <taxon>Macrostomidae</taxon>
        <taxon>Macrostomum</taxon>
    </lineage>
</organism>
<dbReference type="Gene3D" id="3.40.30.10">
    <property type="entry name" value="Glutaredoxin"/>
    <property type="match status" value="1"/>
</dbReference>
<evidence type="ECO:0000256" key="11">
    <source>
        <dbReference type="ARBA" id="ARBA00031441"/>
    </source>
</evidence>
<evidence type="ECO:0000256" key="9">
    <source>
        <dbReference type="ARBA" id="ARBA00023128"/>
    </source>
</evidence>
<keyword evidence="9" id="KW-0496">Mitochondrion</keyword>
<proteinExistence type="inferred from homology"/>
<dbReference type="InterPro" id="IPR007741">
    <property type="entry name" value="Ribosomal_mL43/mS25/NADH_DH"/>
</dbReference>
<dbReference type="OrthoDB" id="10250268at2759"/>
<gene>
    <name evidence="16" type="ORF">BOX15_Mlig023161g1</name>
    <name evidence="15" type="ORF">BOX15_Mlig023161g3</name>
</gene>
<evidence type="ECO:0000259" key="14">
    <source>
        <dbReference type="SMART" id="SM00916"/>
    </source>
</evidence>
<evidence type="ECO:0000313" key="17">
    <source>
        <dbReference type="Proteomes" id="UP000215902"/>
    </source>
</evidence>
<reference evidence="15 17" key="1">
    <citation type="submission" date="2017-06" db="EMBL/GenBank/DDBJ databases">
        <title>A platform for efficient transgenesis in Macrostomum lignano, a flatworm model organism for stem cell research.</title>
        <authorList>
            <person name="Berezikov E."/>
        </authorList>
    </citation>
    <scope>NUCLEOTIDE SEQUENCE [LARGE SCALE GENOMIC DNA]</scope>
    <source>
        <strain evidence="15">DV1</strain>
        <tissue evidence="15">Whole organism</tissue>
    </source>
</reference>
<dbReference type="Pfam" id="PF05047">
    <property type="entry name" value="L51_S25_CI-B8"/>
    <property type="match status" value="1"/>
</dbReference>
<dbReference type="InterPro" id="IPR016464">
    <property type="entry name" value="NADH_Ub_cplx-1_asu_su-2"/>
</dbReference>
<comment type="similarity">
    <text evidence="3">Belongs to the complex I NDUFA2 subunit family.</text>
</comment>
<evidence type="ECO:0000313" key="15">
    <source>
        <dbReference type="EMBL" id="PAA56401.1"/>
    </source>
</evidence>
<dbReference type="InterPro" id="IPR036249">
    <property type="entry name" value="Thioredoxin-like_sf"/>
</dbReference>
<evidence type="ECO:0000256" key="10">
    <source>
        <dbReference type="ARBA" id="ARBA00023136"/>
    </source>
</evidence>
<evidence type="ECO:0000256" key="3">
    <source>
        <dbReference type="ARBA" id="ARBA00008939"/>
    </source>
</evidence>
<dbReference type="STRING" id="282301.A0A267E4C2"/>
<comment type="caution">
    <text evidence="15">The sequence shown here is derived from an EMBL/GenBank/DDBJ whole genome shotgun (WGS) entry which is preliminary data.</text>
</comment>
<sequence>MSAAASVKLARHLKELRIHLCQRSPASQGVRDFIANHYVALKSANPGLPILIRECSNAPAALHARYERGREQAFDLSNATSEQVLQTVVQQANR</sequence>
<evidence type="ECO:0000256" key="13">
    <source>
        <dbReference type="PIRSR" id="PIRSR005822-1"/>
    </source>
</evidence>
<evidence type="ECO:0000313" key="16">
    <source>
        <dbReference type="EMBL" id="PAA86884.1"/>
    </source>
</evidence>
<keyword evidence="17" id="KW-1185">Reference proteome</keyword>
<evidence type="ECO:0000256" key="5">
    <source>
        <dbReference type="ARBA" id="ARBA00022448"/>
    </source>
</evidence>
<evidence type="ECO:0000256" key="12">
    <source>
        <dbReference type="ARBA" id="ARBA00032513"/>
    </source>
</evidence>
<dbReference type="SMART" id="SM00916">
    <property type="entry name" value="L51_S25_CI-B8"/>
    <property type="match status" value="1"/>
</dbReference>
<feature type="domain" description="Ribosomal protein/NADH dehydrogenase" evidence="14">
    <location>
        <begin position="22"/>
        <end position="93"/>
    </location>
</feature>
<protein>
    <recommendedName>
        <fullName evidence="4">NADH dehydrogenase [ubiquinone] 1 alpha subcomplex subunit 2</fullName>
    </recommendedName>
    <alternativeName>
        <fullName evidence="11">Complex I-B8</fullName>
    </alternativeName>
    <alternativeName>
        <fullName evidence="12">NADH-ubiquinone oxidoreductase B8 subunit</fullName>
    </alternativeName>
</protein>
<evidence type="ECO:0000256" key="8">
    <source>
        <dbReference type="ARBA" id="ARBA00022982"/>
    </source>
</evidence>
<dbReference type="GO" id="GO:0005743">
    <property type="term" value="C:mitochondrial inner membrane"/>
    <property type="evidence" value="ECO:0007669"/>
    <property type="project" value="UniProtKB-SubCell"/>
</dbReference>
<dbReference type="PIRSF" id="PIRSF005822">
    <property type="entry name" value="NDUA2"/>
    <property type="match status" value="1"/>
</dbReference>
<dbReference type="PANTHER" id="PTHR12878:SF0">
    <property type="entry name" value="NADH DEHYDROGENASE [UBIQUINONE] 1 ALPHA SUBCOMPLEX SUBUNIT 2"/>
    <property type="match status" value="1"/>
</dbReference>
<evidence type="ECO:0000256" key="4">
    <source>
        <dbReference type="ARBA" id="ARBA00016394"/>
    </source>
</evidence>
<feature type="disulfide bond" description="Redox-active" evidence="13">
    <location>
        <begin position="21"/>
        <end position="55"/>
    </location>
</feature>
<dbReference type="Proteomes" id="UP000215902">
    <property type="component" value="Unassembled WGS sequence"/>
</dbReference>
<keyword evidence="8" id="KW-0249">Electron transport</keyword>
<dbReference type="SUPFAM" id="SSF52833">
    <property type="entry name" value="Thioredoxin-like"/>
    <property type="match status" value="1"/>
</dbReference>
<keyword evidence="10" id="KW-0472">Membrane</keyword>
<dbReference type="EMBL" id="NIVC01000260">
    <property type="protein sequence ID" value="PAA86884.1"/>
    <property type="molecule type" value="Genomic_DNA"/>
</dbReference>
<dbReference type="PANTHER" id="PTHR12878">
    <property type="entry name" value="NADH-UBIQUINONE OXIDOREDUCTASE B8 SUBUNIT"/>
    <property type="match status" value="1"/>
</dbReference>